<dbReference type="EMBL" id="CP015518">
    <property type="protein sequence ID" value="APG26197.1"/>
    <property type="molecule type" value="Genomic_DNA"/>
</dbReference>
<organism evidence="1 2">
    <name type="scientific">Syntrophotalea acetylenica</name>
    <name type="common">Pelobacter acetylenicus</name>
    <dbReference type="NCBI Taxonomy" id="29542"/>
    <lineage>
        <taxon>Bacteria</taxon>
        <taxon>Pseudomonadati</taxon>
        <taxon>Thermodesulfobacteriota</taxon>
        <taxon>Desulfuromonadia</taxon>
        <taxon>Desulfuromonadales</taxon>
        <taxon>Syntrophotaleaceae</taxon>
        <taxon>Syntrophotalea</taxon>
    </lineage>
</organism>
<reference evidence="1 2" key="1">
    <citation type="journal article" date="2017" name="Genome Announc.">
        <title>Complete Genome Sequences of Two Acetylene-Fermenting Pelobacter acetylenicus Strains.</title>
        <authorList>
            <person name="Sutton J.M."/>
            <person name="Baesman S.M."/>
            <person name="Fierst J.L."/>
            <person name="Poret-Peterson A.T."/>
            <person name="Oremland R.S."/>
            <person name="Dunlap D.S."/>
            <person name="Akob D.M."/>
        </authorList>
    </citation>
    <scope>NUCLEOTIDE SEQUENCE [LARGE SCALE GENOMIC DNA]</scope>
    <source>
        <strain evidence="1 2">DSM 3247</strain>
    </source>
</reference>
<evidence type="ECO:0000313" key="2">
    <source>
        <dbReference type="Proteomes" id="UP000182264"/>
    </source>
</evidence>
<accession>A0A1L3GJS7</accession>
<proteinExistence type="predicted"/>
<keyword evidence="2" id="KW-1185">Reference proteome</keyword>
<sequence>MQQRNQQSVADFAGLSAQQMHQLLYDPYDSPGLVRFSEILSAEPVAPILTLFRLLAEAVGEQGLKPTAKGNLPRHFCREAALAYFGEEACRERTRYGNINKEEDFFDLHVTRLVAEAAGLLRKYKGRFILSRNCRNLLSHNGYAAIHPLLLRAYTQKFNWAYRDRYPEIPFLQQAFLFTLFLLHRHGDQWRDAAFYEDHFLQAFPMLLDEMAPASAYDPEQELRTCYTLRTLECFAQFLGLAELESIPREKSLLHDYRVRKTVLLDEAVRFQGG</sequence>
<gene>
    <name evidence="1" type="ORF">A7E75_05315</name>
</gene>
<protein>
    <submittedName>
        <fullName evidence="1">Uncharacterized protein</fullName>
    </submittedName>
</protein>
<dbReference type="Proteomes" id="UP000182264">
    <property type="component" value="Chromosome"/>
</dbReference>
<dbReference type="AlphaFoldDB" id="A0A1L3GJS7"/>
<name>A0A1L3GJS7_SYNAC</name>
<evidence type="ECO:0000313" key="1">
    <source>
        <dbReference type="EMBL" id="APG26197.1"/>
    </source>
</evidence>